<dbReference type="Gene3D" id="3.30.365.10">
    <property type="entry name" value="Aldehyde oxidase/xanthine dehydrogenase, molybdopterin binding domain"/>
    <property type="match status" value="4"/>
</dbReference>
<accession>A0ABX5KEW8</accession>
<dbReference type="SUPFAM" id="SSF54665">
    <property type="entry name" value="CO dehydrogenase molybdoprotein N-domain-like"/>
    <property type="match status" value="1"/>
</dbReference>
<dbReference type="EMBL" id="QEOB01000030">
    <property type="protein sequence ID" value="PVX71245.1"/>
    <property type="molecule type" value="Genomic_DNA"/>
</dbReference>
<dbReference type="InterPro" id="IPR008274">
    <property type="entry name" value="AldOxase/xan_DH_MoCoBD1"/>
</dbReference>
<dbReference type="InterPro" id="IPR046867">
    <property type="entry name" value="AldOxase/xan_DH_MoCoBD2"/>
</dbReference>
<evidence type="ECO:0000313" key="5">
    <source>
        <dbReference type="Proteomes" id="UP000245712"/>
    </source>
</evidence>
<keyword evidence="2" id="KW-0560">Oxidoreductase</keyword>
<evidence type="ECO:0000256" key="1">
    <source>
        <dbReference type="ARBA" id="ARBA00022505"/>
    </source>
</evidence>
<protein>
    <submittedName>
        <fullName evidence="4">Xanthine dehydrogenase molybdenum binding subunit apoprotein</fullName>
    </submittedName>
</protein>
<dbReference type="Gene3D" id="3.90.1170.50">
    <property type="entry name" value="Aldehyde oxidase/xanthine dehydrogenase, a/b hammerhead"/>
    <property type="match status" value="1"/>
</dbReference>
<gene>
    <name evidence="4" type="ORF">C7402_13043</name>
</gene>
<evidence type="ECO:0000256" key="2">
    <source>
        <dbReference type="ARBA" id="ARBA00023002"/>
    </source>
</evidence>
<name>A0ABX5KEW8_9BURK</name>
<dbReference type="InterPro" id="IPR016208">
    <property type="entry name" value="Ald_Oxase/xanthine_DH-like"/>
</dbReference>
<dbReference type="SMART" id="SM01008">
    <property type="entry name" value="Ald_Xan_dh_C"/>
    <property type="match status" value="1"/>
</dbReference>
<organism evidence="4 5">
    <name type="scientific">Paraburkholderia unamae</name>
    <dbReference type="NCBI Taxonomy" id="219649"/>
    <lineage>
        <taxon>Bacteria</taxon>
        <taxon>Pseudomonadati</taxon>
        <taxon>Pseudomonadota</taxon>
        <taxon>Betaproteobacteria</taxon>
        <taxon>Burkholderiales</taxon>
        <taxon>Burkholderiaceae</taxon>
        <taxon>Paraburkholderia</taxon>
    </lineage>
</organism>
<dbReference type="InterPro" id="IPR037165">
    <property type="entry name" value="AldOxase/xan_DH_Mopterin-bd_sf"/>
</dbReference>
<dbReference type="Pfam" id="PF02738">
    <property type="entry name" value="MoCoBD_1"/>
    <property type="match status" value="1"/>
</dbReference>
<keyword evidence="5" id="KW-1185">Reference proteome</keyword>
<dbReference type="InterPro" id="IPR000674">
    <property type="entry name" value="Ald_Oxase/Xan_DH_a/b"/>
</dbReference>
<dbReference type="PANTHER" id="PTHR11908">
    <property type="entry name" value="XANTHINE DEHYDROGENASE"/>
    <property type="match status" value="1"/>
</dbReference>
<keyword evidence="1" id="KW-0500">Molybdenum</keyword>
<dbReference type="InterPro" id="IPR036856">
    <property type="entry name" value="Ald_Oxase/Xan_DH_a/b_sf"/>
</dbReference>
<dbReference type="Pfam" id="PF01315">
    <property type="entry name" value="Ald_Xan_dh_C"/>
    <property type="match status" value="1"/>
</dbReference>
<evidence type="ECO:0000313" key="4">
    <source>
        <dbReference type="EMBL" id="PVX71245.1"/>
    </source>
</evidence>
<sequence length="743" mass="78424">MSTLTGQPMDRIDGVLKVTGGALYASDFAEARLAHAVLVTSTIASGTIASIDTSRAQSMPGVLLVMTYQNAMRLPNGGRTPLKPPAGRHLTLLQDNAVRYSNEPVAVVVADTLEHATDAARHVDIAYAPAQATLDFDRAKGDAHAPPSPMGRPVESTRGNVEAGLQEGAVRIDAVYTTPTQFHNPMEPHATMAHWDGPDLTLYDATQGVSGARTAVAAVFGIAPENVRVISPFLGGGFGCKGSSWSHVSLCAMAAKQTGRPVRLALARPQMFGPVGSRPHTEQHVSLAARADGTLTAIRHDTLAHTSTFEDWLEMCGLVTRMMYAAPNCSTSHRVVPLNVGTPTFMRAPGETTGSFALESAMDELAWRLKMDPVALRLKNYAQSEPQDGKPWSSNALRQCYETAAQRFGWSRRVATPRAMRDGNLLVGLGMASATYPANRSEAGAVARILPDGTAMVASGTQDIGTGTYTVMTQVAADALGFPPDRIHFALGDSTLPPAPVSGGSQSAASVSPAVQAAAAAARDKLIALARADRGSPVYGLAPEDVTVQDGWVVSRADNSRRDPAAAVIARAGGKPIEAQVSTKPGAEKQQYAFHSFGAVFAEVHVDPDLGTIRVARIVGAYDVGRVLNEKTAHSQLMGGMVWGVGTALHEEGQFDTRTGRIANNNLAEYHVPVNADIGELDVQFVGEPDLRFNPLGVRGIGEIGITGVPAAIANAVYHATGVRVRDLPITLDKVTPPMRAFA</sequence>
<comment type="caution">
    <text evidence="4">The sequence shown here is derived from an EMBL/GenBank/DDBJ whole genome shotgun (WGS) entry which is preliminary data.</text>
</comment>
<feature type="domain" description="Aldehyde oxidase/xanthine dehydrogenase a/b hammerhead" evidence="3">
    <location>
        <begin position="19"/>
        <end position="131"/>
    </location>
</feature>
<dbReference type="SUPFAM" id="SSF56003">
    <property type="entry name" value="Molybdenum cofactor-binding domain"/>
    <property type="match status" value="1"/>
</dbReference>
<dbReference type="Pfam" id="PF20256">
    <property type="entry name" value="MoCoBD_2"/>
    <property type="match status" value="1"/>
</dbReference>
<dbReference type="RefSeq" id="WP_116614422.1">
    <property type="nucleotide sequence ID" value="NZ_QEOB01000030.1"/>
</dbReference>
<reference evidence="4 5" key="1">
    <citation type="submission" date="2018-05" db="EMBL/GenBank/DDBJ databases">
        <title>Genomic Encyclopedia of Type Strains, Phase IV (KMG-V): Genome sequencing to study the core and pangenomes of soil and plant-associated prokaryotes.</title>
        <authorList>
            <person name="Whitman W."/>
        </authorList>
    </citation>
    <scope>NUCLEOTIDE SEQUENCE [LARGE SCALE GENOMIC DNA]</scope>
    <source>
        <strain evidence="4 5">SCZa-39</strain>
    </source>
</reference>
<dbReference type="Proteomes" id="UP000245712">
    <property type="component" value="Unassembled WGS sequence"/>
</dbReference>
<evidence type="ECO:0000259" key="3">
    <source>
        <dbReference type="SMART" id="SM01008"/>
    </source>
</evidence>
<dbReference type="PANTHER" id="PTHR11908:SF132">
    <property type="entry name" value="ALDEHYDE OXIDASE 1-RELATED"/>
    <property type="match status" value="1"/>
</dbReference>
<proteinExistence type="predicted"/>